<gene>
    <name evidence="2" type="ORF">L1049_011511</name>
</gene>
<dbReference type="InterPro" id="IPR004332">
    <property type="entry name" value="Transposase_MuDR"/>
</dbReference>
<dbReference type="Pfam" id="PF03108">
    <property type="entry name" value="DBD_Tnp_Mut"/>
    <property type="match status" value="1"/>
</dbReference>
<dbReference type="PANTHER" id="PTHR31973">
    <property type="entry name" value="POLYPROTEIN, PUTATIVE-RELATED"/>
    <property type="match status" value="1"/>
</dbReference>
<dbReference type="Proteomes" id="UP001415857">
    <property type="component" value="Unassembled WGS sequence"/>
</dbReference>
<name>A0AAP0RRR2_LIQFO</name>
<evidence type="ECO:0000259" key="1">
    <source>
        <dbReference type="Pfam" id="PF03108"/>
    </source>
</evidence>
<organism evidence="2 3">
    <name type="scientific">Liquidambar formosana</name>
    <name type="common">Formosan gum</name>
    <dbReference type="NCBI Taxonomy" id="63359"/>
    <lineage>
        <taxon>Eukaryota</taxon>
        <taxon>Viridiplantae</taxon>
        <taxon>Streptophyta</taxon>
        <taxon>Embryophyta</taxon>
        <taxon>Tracheophyta</taxon>
        <taxon>Spermatophyta</taxon>
        <taxon>Magnoliopsida</taxon>
        <taxon>eudicotyledons</taxon>
        <taxon>Gunneridae</taxon>
        <taxon>Pentapetalae</taxon>
        <taxon>Saxifragales</taxon>
        <taxon>Altingiaceae</taxon>
        <taxon>Liquidambar</taxon>
    </lineage>
</organism>
<evidence type="ECO:0000313" key="3">
    <source>
        <dbReference type="Proteomes" id="UP001415857"/>
    </source>
</evidence>
<dbReference type="AlphaFoldDB" id="A0AAP0RRR2"/>
<sequence length="363" mass="42310">MLSIGRRMHMFEFDIEVVDNGGMAGGGGVLNICNGEVSGGEYNDMEIDLLLSFCSHEERTLLSASWVHLIKNVGRCFKDGVKGFRVALHKYLVEIGFNYDFVRNESDRVTVVCRMKERRGYELRMHALMEHANGWFYIRQLNNVHICGAAIRTTKHNRIGSDIVSSEMVEVMRDKPLLSAVKVRRDFKRKYGLDISHTNAWMGIEKAWNCLYSDNSESFDQLRWFIEESLRTNSGRKLVLDMDEFSNRFKRFFASFYACIHGFAYCRPMLFVDGTFFKRDARQLTFISDRNNGLKSTLQKIFSTAYHAYCLHHLKMNLRDKVRGHKLFKDRMVFLFRKCAYAPSEHKFEEKLSELLAEGKEQV</sequence>
<accession>A0AAP0RRR2</accession>
<dbReference type="PANTHER" id="PTHR31973:SF187">
    <property type="entry name" value="MUTATOR TRANSPOSASE MUDRA PROTEIN"/>
    <property type="match status" value="1"/>
</dbReference>
<protein>
    <recommendedName>
        <fullName evidence="1">Transposase MuDR plant domain-containing protein</fullName>
    </recommendedName>
</protein>
<proteinExistence type="predicted"/>
<feature type="domain" description="Transposase MuDR plant" evidence="1">
    <location>
        <begin position="72"/>
        <end position="133"/>
    </location>
</feature>
<reference evidence="2 3" key="1">
    <citation type="journal article" date="2024" name="Plant J.">
        <title>Genome sequences and population genomics reveal climatic adaptation and genomic divergence between two closely related sweetgum species.</title>
        <authorList>
            <person name="Xu W.Q."/>
            <person name="Ren C.Q."/>
            <person name="Zhang X.Y."/>
            <person name="Comes H.P."/>
            <person name="Liu X.H."/>
            <person name="Li Y.G."/>
            <person name="Kettle C.J."/>
            <person name="Jalonen R."/>
            <person name="Gaisberger H."/>
            <person name="Ma Y.Z."/>
            <person name="Qiu Y.X."/>
        </authorList>
    </citation>
    <scope>NUCLEOTIDE SEQUENCE [LARGE SCALE GENOMIC DNA]</scope>
    <source>
        <strain evidence="2">Hangzhou</strain>
    </source>
</reference>
<evidence type="ECO:0000313" key="2">
    <source>
        <dbReference type="EMBL" id="KAK9283275.1"/>
    </source>
</evidence>
<keyword evidence="3" id="KW-1185">Reference proteome</keyword>
<dbReference type="EMBL" id="JBBPBK010000006">
    <property type="protein sequence ID" value="KAK9283275.1"/>
    <property type="molecule type" value="Genomic_DNA"/>
</dbReference>
<comment type="caution">
    <text evidence="2">The sequence shown here is derived from an EMBL/GenBank/DDBJ whole genome shotgun (WGS) entry which is preliminary data.</text>
</comment>